<dbReference type="Pfam" id="PF03478">
    <property type="entry name" value="Beta-prop_KIB1-4"/>
    <property type="match status" value="1"/>
</dbReference>
<dbReference type="PANTHER" id="PTHR33110">
    <property type="entry name" value="F-BOX/KELCH-REPEAT PROTEIN-RELATED"/>
    <property type="match status" value="1"/>
</dbReference>
<feature type="region of interest" description="Disordered" evidence="1">
    <location>
        <begin position="1"/>
        <end position="36"/>
    </location>
</feature>
<feature type="domain" description="F-box" evidence="3">
    <location>
        <begin position="58"/>
        <end position="93"/>
    </location>
</feature>
<dbReference type="Gramene" id="KQL09306">
    <property type="protein sequence ID" value="KQL09306"/>
    <property type="gene ID" value="SETIT_008082mg"/>
</dbReference>
<accession>K3Y1L6</accession>
<dbReference type="PANTHER" id="PTHR33110:SF138">
    <property type="entry name" value="DUF295 DOMAIN-CONTAINING PROTEIN"/>
    <property type="match status" value="1"/>
</dbReference>
<dbReference type="HOGENOM" id="CLU_019286_9_1_1"/>
<evidence type="ECO:0000259" key="2">
    <source>
        <dbReference type="Pfam" id="PF03478"/>
    </source>
</evidence>
<feature type="domain" description="KIB1-4 beta-propeller" evidence="2">
    <location>
        <begin position="112"/>
        <end position="397"/>
    </location>
</feature>
<dbReference type="STRING" id="4555.K3Y1L6"/>
<evidence type="ECO:0000313" key="5">
    <source>
        <dbReference type="Proteomes" id="UP000004995"/>
    </source>
</evidence>
<protein>
    <recommendedName>
        <fullName evidence="6">DUF295 domain-containing protein</fullName>
    </recommendedName>
</protein>
<dbReference type="InterPro" id="IPR001810">
    <property type="entry name" value="F-box_dom"/>
</dbReference>
<dbReference type="InterPro" id="IPR036047">
    <property type="entry name" value="F-box-like_dom_sf"/>
</dbReference>
<keyword evidence="5" id="KW-1185">Reference proteome</keyword>
<reference evidence="4" key="2">
    <citation type="submission" date="2018-08" db="UniProtKB">
        <authorList>
            <consortium name="EnsemblPlants"/>
        </authorList>
    </citation>
    <scope>IDENTIFICATION</scope>
    <source>
        <strain evidence="4">Yugu1</strain>
    </source>
</reference>
<gene>
    <name evidence="4" type="primary">LOC101767724</name>
</gene>
<name>K3Y1L6_SETIT</name>
<organism evidence="4 5">
    <name type="scientific">Setaria italica</name>
    <name type="common">Foxtail millet</name>
    <name type="synonym">Panicum italicum</name>
    <dbReference type="NCBI Taxonomy" id="4555"/>
    <lineage>
        <taxon>Eukaryota</taxon>
        <taxon>Viridiplantae</taxon>
        <taxon>Streptophyta</taxon>
        <taxon>Embryophyta</taxon>
        <taxon>Tracheophyta</taxon>
        <taxon>Spermatophyta</taxon>
        <taxon>Magnoliopsida</taxon>
        <taxon>Liliopsida</taxon>
        <taxon>Poales</taxon>
        <taxon>Poaceae</taxon>
        <taxon>PACMAD clade</taxon>
        <taxon>Panicoideae</taxon>
        <taxon>Panicodae</taxon>
        <taxon>Paniceae</taxon>
        <taxon>Cenchrinae</taxon>
        <taxon>Setaria</taxon>
    </lineage>
</organism>
<reference evidence="5" key="1">
    <citation type="journal article" date="2012" name="Nat. Biotechnol.">
        <title>Reference genome sequence of the model plant Setaria.</title>
        <authorList>
            <person name="Bennetzen J.L."/>
            <person name="Schmutz J."/>
            <person name="Wang H."/>
            <person name="Percifield R."/>
            <person name="Hawkins J."/>
            <person name="Pontaroli A.C."/>
            <person name="Estep M."/>
            <person name="Feng L."/>
            <person name="Vaughn J.N."/>
            <person name="Grimwood J."/>
            <person name="Jenkins J."/>
            <person name="Barry K."/>
            <person name="Lindquist E."/>
            <person name="Hellsten U."/>
            <person name="Deshpande S."/>
            <person name="Wang X."/>
            <person name="Wu X."/>
            <person name="Mitros T."/>
            <person name="Triplett J."/>
            <person name="Yang X."/>
            <person name="Ye C.Y."/>
            <person name="Mauro-Herrera M."/>
            <person name="Wang L."/>
            <person name="Li P."/>
            <person name="Sharma M."/>
            <person name="Sharma R."/>
            <person name="Ronald P.C."/>
            <person name="Panaud O."/>
            <person name="Kellogg E.A."/>
            <person name="Brutnell T.P."/>
            <person name="Doust A.N."/>
            <person name="Tuskan G.A."/>
            <person name="Rokhsar D."/>
            <person name="Devos K.M."/>
        </authorList>
    </citation>
    <scope>NUCLEOTIDE SEQUENCE [LARGE SCALE GENOMIC DNA]</scope>
    <source>
        <strain evidence="5">cv. Yugu1</strain>
    </source>
</reference>
<dbReference type="InterPro" id="IPR005174">
    <property type="entry name" value="KIB1-4_b-propeller"/>
</dbReference>
<dbReference type="eggNOG" id="ENOG502R466">
    <property type="taxonomic scope" value="Eukaryota"/>
</dbReference>
<evidence type="ECO:0000259" key="3">
    <source>
        <dbReference type="Pfam" id="PF12937"/>
    </source>
</evidence>
<evidence type="ECO:0008006" key="6">
    <source>
        <dbReference type="Google" id="ProtNLM"/>
    </source>
</evidence>
<evidence type="ECO:0000313" key="4">
    <source>
        <dbReference type="EnsemblPlants" id="KQL09306"/>
    </source>
</evidence>
<dbReference type="Gene3D" id="1.20.1280.50">
    <property type="match status" value="1"/>
</dbReference>
<proteinExistence type="predicted"/>
<dbReference type="AlphaFoldDB" id="K3Y1L6"/>
<dbReference type="EMBL" id="AGNK02002201">
    <property type="status" value="NOT_ANNOTATED_CDS"/>
    <property type="molecule type" value="Genomic_DNA"/>
</dbReference>
<dbReference type="Proteomes" id="UP000004995">
    <property type="component" value="Unassembled WGS sequence"/>
</dbReference>
<dbReference type="EnsemblPlants" id="KQL09306">
    <property type="protein sequence ID" value="KQL09306"/>
    <property type="gene ID" value="SETIT_008082mg"/>
</dbReference>
<feature type="compositionally biased region" description="Polar residues" evidence="1">
    <location>
        <begin position="1"/>
        <end position="29"/>
    </location>
</feature>
<sequence length="434" mass="47843">RDSRPLRSSSHAGGVSSDRTPSSPLQASGSDPPVPLSPTGHLALAMKLLVATARPMSWSDLPPELLGLVLKRLPSLADRVRLRAVCHPWRSNALLQPLPPPLPWLALLDGTFLSIPDGEIIEMPMPDDAFCYGSVDNWLFLVHSDGQCSLMNPFSEDTLKLPDLSTGWHIRLPGCPEFNPVFCKLSVPSPLESSLNPLVAIMHESWGLCIFQPPVVTDTIQGREPLEALLEISFFGGKLFAIDSSRKLLNIELVEDLEHKPKISLFKCIIESSDDLLSRPESMSSDEEYIVKPYLVECAGKLLMVNRWICGLHPAPCIDYDRTRKFDVFEADFITKPCRWRRVNDLGGHALFVSSSSSKSFPAGECSGVQENCIYFMSELSGLKLVADPLHDSGVYNMKNGVTIPLLSDTSAVPLPSYHVGPCRLTWLFATQAL</sequence>
<dbReference type="OMA" id="MVNRWIC"/>
<evidence type="ECO:0000256" key="1">
    <source>
        <dbReference type="SAM" id="MobiDB-lite"/>
    </source>
</evidence>
<dbReference type="Pfam" id="PF12937">
    <property type="entry name" value="F-box-like"/>
    <property type="match status" value="1"/>
</dbReference>
<dbReference type="SUPFAM" id="SSF81383">
    <property type="entry name" value="F-box domain"/>
    <property type="match status" value="1"/>
</dbReference>
<dbReference type="InParanoid" id="K3Y1L6"/>